<sequence length="100" mass="10736">MLPVIIAIVVAVVFAYMFGFIGRKSGGAKPTTPTTPRTPRSSAASVAERDSHPVLVLFGSQTGTAEMYAKTLVREAQNVGVPAALQDVETYDHMNRLETE</sequence>
<dbReference type="InterPro" id="IPR008254">
    <property type="entry name" value="Flavodoxin/NO_synth"/>
</dbReference>
<dbReference type="Proteomes" id="UP000051952">
    <property type="component" value="Unassembled WGS sequence"/>
</dbReference>
<dbReference type="GO" id="GO:0010181">
    <property type="term" value="F:FMN binding"/>
    <property type="evidence" value="ECO:0007669"/>
    <property type="project" value="InterPro"/>
</dbReference>
<proteinExistence type="predicted"/>
<keyword evidence="2" id="KW-0812">Transmembrane</keyword>
<dbReference type="Pfam" id="PF00258">
    <property type="entry name" value="Flavodoxin_1"/>
    <property type="match status" value="1"/>
</dbReference>
<gene>
    <name evidence="4" type="ORF">BSAL_14595</name>
</gene>
<feature type="non-terminal residue" evidence="4">
    <location>
        <position position="100"/>
    </location>
</feature>
<protein>
    <submittedName>
        <fullName evidence="4">p450 reductase, putative</fullName>
    </submittedName>
</protein>
<feature type="region of interest" description="Disordered" evidence="1">
    <location>
        <begin position="22"/>
        <end position="48"/>
    </location>
</feature>
<evidence type="ECO:0000256" key="1">
    <source>
        <dbReference type="SAM" id="MobiDB-lite"/>
    </source>
</evidence>
<dbReference type="VEuPathDB" id="TriTrypDB:BSAL_14595"/>
<accession>A0A0S4KGH4</accession>
<feature type="compositionally biased region" description="Low complexity" evidence="1">
    <location>
        <begin position="30"/>
        <end position="40"/>
    </location>
</feature>
<dbReference type="OrthoDB" id="1856718at2759"/>
<dbReference type="AlphaFoldDB" id="A0A0S4KGH4"/>
<evidence type="ECO:0000259" key="3">
    <source>
        <dbReference type="PROSITE" id="PS50902"/>
    </source>
</evidence>
<keyword evidence="2" id="KW-0472">Membrane</keyword>
<evidence type="ECO:0000313" key="4">
    <source>
        <dbReference type="EMBL" id="CUI14780.1"/>
    </source>
</evidence>
<dbReference type="Gene3D" id="3.40.50.360">
    <property type="match status" value="1"/>
</dbReference>
<dbReference type="PROSITE" id="PS50902">
    <property type="entry name" value="FLAVODOXIN_LIKE"/>
    <property type="match status" value="1"/>
</dbReference>
<evidence type="ECO:0000256" key="2">
    <source>
        <dbReference type="SAM" id="Phobius"/>
    </source>
</evidence>
<evidence type="ECO:0000313" key="5">
    <source>
        <dbReference type="Proteomes" id="UP000051952"/>
    </source>
</evidence>
<organism evidence="4 5">
    <name type="scientific">Bodo saltans</name>
    <name type="common">Flagellated protozoan</name>
    <dbReference type="NCBI Taxonomy" id="75058"/>
    <lineage>
        <taxon>Eukaryota</taxon>
        <taxon>Discoba</taxon>
        <taxon>Euglenozoa</taxon>
        <taxon>Kinetoplastea</taxon>
        <taxon>Metakinetoplastina</taxon>
        <taxon>Eubodonida</taxon>
        <taxon>Bodonidae</taxon>
        <taxon>Bodo</taxon>
    </lineage>
</organism>
<reference evidence="5" key="1">
    <citation type="submission" date="2015-09" db="EMBL/GenBank/DDBJ databases">
        <authorList>
            <consortium name="Pathogen Informatics"/>
        </authorList>
    </citation>
    <scope>NUCLEOTIDE SEQUENCE [LARGE SCALE GENOMIC DNA]</scope>
    <source>
        <strain evidence="5">Lake Konstanz</strain>
    </source>
</reference>
<keyword evidence="5" id="KW-1185">Reference proteome</keyword>
<name>A0A0S4KGH4_BODSA</name>
<dbReference type="InterPro" id="IPR029039">
    <property type="entry name" value="Flavoprotein-like_sf"/>
</dbReference>
<feature type="transmembrane region" description="Helical" evidence="2">
    <location>
        <begin position="6"/>
        <end position="22"/>
    </location>
</feature>
<dbReference type="SUPFAM" id="SSF52218">
    <property type="entry name" value="Flavoproteins"/>
    <property type="match status" value="1"/>
</dbReference>
<dbReference type="EMBL" id="CYKH01001629">
    <property type="protein sequence ID" value="CUI14780.1"/>
    <property type="molecule type" value="Genomic_DNA"/>
</dbReference>
<keyword evidence="2" id="KW-1133">Transmembrane helix</keyword>
<feature type="domain" description="Flavodoxin-like" evidence="3">
    <location>
        <begin position="54"/>
        <end position="100"/>
    </location>
</feature>